<name>A0A3M9XMF8_9HYPH</name>
<accession>A0A3M9XMF8</accession>
<reference evidence="2 3" key="1">
    <citation type="submission" date="2018-08" db="EMBL/GenBank/DDBJ databases">
        <title>Genome sequence of Methylocystis hirsuta CSC1, a methanotroph able to accumulate PHAs.</title>
        <authorList>
            <person name="Bordel S."/>
            <person name="Rodriguez E."/>
            <person name="Gancedo J."/>
            <person name="Munoz R."/>
        </authorList>
    </citation>
    <scope>NUCLEOTIDE SEQUENCE [LARGE SCALE GENOMIC DNA]</scope>
    <source>
        <strain evidence="2 3">CSC1</strain>
    </source>
</reference>
<dbReference type="Pfam" id="PF04993">
    <property type="entry name" value="TfoX_N"/>
    <property type="match status" value="1"/>
</dbReference>
<keyword evidence="3" id="KW-1185">Reference proteome</keyword>
<organism evidence="2 3">
    <name type="scientific">Methylocystis hirsuta</name>
    <dbReference type="NCBI Taxonomy" id="369798"/>
    <lineage>
        <taxon>Bacteria</taxon>
        <taxon>Pseudomonadati</taxon>
        <taxon>Pseudomonadota</taxon>
        <taxon>Alphaproteobacteria</taxon>
        <taxon>Hyphomicrobiales</taxon>
        <taxon>Methylocystaceae</taxon>
        <taxon>Methylocystis</taxon>
    </lineage>
</organism>
<dbReference type="Proteomes" id="UP000268623">
    <property type="component" value="Unassembled WGS sequence"/>
</dbReference>
<dbReference type="SUPFAM" id="SSF159894">
    <property type="entry name" value="YgaC/TfoX-N like"/>
    <property type="match status" value="1"/>
</dbReference>
<dbReference type="RefSeq" id="WP_123175419.1">
    <property type="nucleotide sequence ID" value="NZ_QWDD01000001.1"/>
</dbReference>
<evidence type="ECO:0000313" key="3">
    <source>
        <dbReference type="Proteomes" id="UP000268623"/>
    </source>
</evidence>
<proteinExistence type="predicted"/>
<comment type="caution">
    <text evidence="2">The sequence shown here is derived from an EMBL/GenBank/DDBJ whole genome shotgun (WGS) entry which is preliminary data.</text>
</comment>
<dbReference type="EMBL" id="QWDD01000001">
    <property type="protein sequence ID" value="RNJ49453.1"/>
    <property type="molecule type" value="Genomic_DNA"/>
</dbReference>
<dbReference type="OrthoDB" id="214902at2"/>
<evidence type="ECO:0000313" key="2">
    <source>
        <dbReference type="EMBL" id="RNJ49453.1"/>
    </source>
</evidence>
<dbReference type="AlphaFoldDB" id="A0A3M9XMF8"/>
<sequence length="109" mass="12044">MASDPALVERLRAVLAHHRHVEARRMFGGACFTLNGNMCVGVHNTNLILRVGETRAKELLTREGVKPMDLTGKVMKGWATILPEAIRTDAQLSSYAQFAVDFVETLPPK</sequence>
<feature type="domain" description="TfoX N-terminal" evidence="1">
    <location>
        <begin position="15"/>
        <end position="102"/>
    </location>
</feature>
<gene>
    <name evidence="2" type="ORF">D1O30_07395</name>
</gene>
<dbReference type="InterPro" id="IPR007076">
    <property type="entry name" value="TfoX_N"/>
</dbReference>
<dbReference type="Gene3D" id="3.30.1460.30">
    <property type="entry name" value="YgaC/TfoX-N like chaperone"/>
    <property type="match status" value="1"/>
</dbReference>
<evidence type="ECO:0000259" key="1">
    <source>
        <dbReference type="Pfam" id="PF04993"/>
    </source>
</evidence>
<protein>
    <submittedName>
        <fullName evidence="2">TfoX family protein</fullName>
    </submittedName>
</protein>